<evidence type="ECO:0000313" key="1">
    <source>
        <dbReference type="EMBL" id="KAJ9100954.1"/>
    </source>
</evidence>
<sequence>MAALGKYAGLPDIDTATDVYETQDVPIVSNAQNDSDSDDSLLRLGSITAKARRKGRQNPADVGTEGSVDGSTLLPNKERSYDPPSGATSPESNSESSDDADANYLTARTTSLRIKETPQARLRRLKWEMAQLEKELEEQVGTSKVGEQIDERTDAVAGDKEGEGRNHQGRTKRAKPSTMDLLKELSGLQRAASNLDQAAVTSSSIMQERIKPVSDTVQTIAHRVQESGVFEEMDADQGDASVPARQDAINDSELGEYSIAAELDRRLHLLEKRIGTGTVDEPILQSLEKLENVLALVAQPHYLDTAARKVKVLLANLGKASALASGPNAAATRRTTGTQQPQQHHHQQQAEGSRRLDVATPDELEKLDALYVLLPRIDPLLPVLPPLLTRLRSLAHLHANASSFQSTLDALESETHEVERTGKDMVQMLKRVEEGLEQNAVGMQKNWTSLEGRLSDVMARLERLDG</sequence>
<proteinExistence type="predicted"/>
<keyword evidence="2" id="KW-1185">Reference proteome</keyword>
<gene>
    <name evidence="1" type="ORF">QFC19_005350</name>
</gene>
<dbReference type="Proteomes" id="UP001241377">
    <property type="component" value="Unassembled WGS sequence"/>
</dbReference>
<protein>
    <submittedName>
        <fullName evidence="1">Uncharacterized protein</fullName>
    </submittedName>
</protein>
<organism evidence="1 2">
    <name type="scientific">Naganishia cerealis</name>
    <dbReference type="NCBI Taxonomy" id="610337"/>
    <lineage>
        <taxon>Eukaryota</taxon>
        <taxon>Fungi</taxon>
        <taxon>Dikarya</taxon>
        <taxon>Basidiomycota</taxon>
        <taxon>Agaricomycotina</taxon>
        <taxon>Tremellomycetes</taxon>
        <taxon>Filobasidiales</taxon>
        <taxon>Filobasidiaceae</taxon>
        <taxon>Naganishia</taxon>
    </lineage>
</organism>
<evidence type="ECO:0000313" key="2">
    <source>
        <dbReference type="Proteomes" id="UP001241377"/>
    </source>
</evidence>
<reference evidence="1" key="1">
    <citation type="submission" date="2023-04" db="EMBL/GenBank/DDBJ databases">
        <title>Draft Genome sequencing of Naganishia species isolated from polar environments using Oxford Nanopore Technology.</title>
        <authorList>
            <person name="Leo P."/>
            <person name="Venkateswaran K."/>
        </authorList>
    </citation>
    <scope>NUCLEOTIDE SEQUENCE</scope>
    <source>
        <strain evidence="1">MNA-CCFEE 5261</strain>
    </source>
</reference>
<name>A0ACC2VPB6_9TREE</name>
<comment type="caution">
    <text evidence="1">The sequence shown here is derived from an EMBL/GenBank/DDBJ whole genome shotgun (WGS) entry which is preliminary data.</text>
</comment>
<dbReference type="EMBL" id="JASBWR010000060">
    <property type="protein sequence ID" value="KAJ9100954.1"/>
    <property type="molecule type" value="Genomic_DNA"/>
</dbReference>
<accession>A0ACC2VPB6</accession>